<evidence type="ECO:0000256" key="1">
    <source>
        <dbReference type="ARBA" id="ARBA00005502"/>
    </source>
</evidence>
<dbReference type="EMBL" id="PCTB01000068">
    <property type="protein sequence ID" value="PIP62533.1"/>
    <property type="molecule type" value="Genomic_DNA"/>
</dbReference>
<reference evidence="3 4" key="1">
    <citation type="submission" date="2017-09" db="EMBL/GenBank/DDBJ databases">
        <title>Depth-based differentiation of microbial function through sediment-hosted aquifers and enrichment of novel symbionts in the deep terrestrial subsurface.</title>
        <authorList>
            <person name="Probst A.J."/>
            <person name="Ladd B."/>
            <person name="Jarett J.K."/>
            <person name="Geller-Mcgrath D.E."/>
            <person name="Sieber C.M."/>
            <person name="Emerson J.B."/>
            <person name="Anantharaman K."/>
            <person name="Thomas B.C."/>
            <person name="Malmstrom R."/>
            <person name="Stieglmeier M."/>
            <person name="Klingl A."/>
            <person name="Woyke T."/>
            <person name="Ryan C.M."/>
            <person name="Banfield J.F."/>
        </authorList>
    </citation>
    <scope>NUCLEOTIDE SEQUENCE [LARGE SCALE GENOMIC DNA]</scope>
    <source>
        <strain evidence="3">CG22_combo_CG10-13_8_21_14_all_35_9</strain>
    </source>
</reference>
<dbReference type="PANTHER" id="PTHR11911:SF111">
    <property type="entry name" value="INOSINE-5'-MONOPHOSPHATE DEHYDROGENASE"/>
    <property type="match status" value="1"/>
</dbReference>
<proteinExistence type="inferred from homology"/>
<dbReference type="InterPro" id="IPR001093">
    <property type="entry name" value="IMP_DH_GMPRt"/>
</dbReference>
<evidence type="ECO:0000313" key="4">
    <source>
        <dbReference type="Proteomes" id="UP000231021"/>
    </source>
</evidence>
<dbReference type="AlphaFoldDB" id="A0A2H0BXT6"/>
<accession>A0A2H0BXT6</accession>
<sequence>MLNIRKDIGLTFDDVLLVPKLTQVESRSHVDLSSKLTKNISLKIPIVSANMDTVTETDMAIAIAKFGGIGIIHRFLTLEAEVEEVKKVKKERLLVGAAIGIRSDYLERCQALIKAGVDTIIIDIAHSHSTFFIKVLKELVKKFPKTDFIAGNVATAEAAEEMIKAGAASIKVGIGPGALCTTRVITGAGIPQLTAIADCSEVARKYNIPVIADGGIQKSGDIVKALAAGASTVMIGTLLAGCDESPALTFFRNNTKYKMTRGMASLMANADRQKKDENVKRDLKKYAAEGVEAIVPYRGMVADLLNQLIGGVKSGFSYSGAHNIRELWQKAEFIQITKSSLKESEVHDVDVM</sequence>
<dbReference type="SMART" id="SM01240">
    <property type="entry name" value="IMPDH"/>
    <property type="match status" value="1"/>
</dbReference>
<evidence type="ECO:0000259" key="2">
    <source>
        <dbReference type="Pfam" id="PF00478"/>
    </source>
</evidence>
<protein>
    <submittedName>
        <fullName evidence="3">Guanosine monophosphate reductase</fullName>
    </submittedName>
</protein>
<dbReference type="FunFam" id="3.20.20.70:FF:000424">
    <property type="entry name" value="Inosine-5'-monophosphate dehydrogenase 2"/>
    <property type="match status" value="1"/>
</dbReference>
<name>A0A2H0BXT6_9BACT</name>
<organism evidence="3 4">
    <name type="scientific">Candidatus Roizmanbacteria bacterium CG22_combo_CG10-13_8_21_14_all_35_9</name>
    <dbReference type="NCBI Taxonomy" id="1974861"/>
    <lineage>
        <taxon>Bacteria</taxon>
        <taxon>Candidatus Roizmaniibacteriota</taxon>
    </lineage>
</organism>
<dbReference type="CDD" id="cd00381">
    <property type="entry name" value="IMPDH"/>
    <property type="match status" value="1"/>
</dbReference>
<dbReference type="Proteomes" id="UP000231021">
    <property type="component" value="Unassembled WGS sequence"/>
</dbReference>
<dbReference type="InterPro" id="IPR005990">
    <property type="entry name" value="IMP_DH"/>
</dbReference>
<dbReference type="Pfam" id="PF00478">
    <property type="entry name" value="IMPDH"/>
    <property type="match status" value="1"/>
</dbReference>
<feature type="domain" description="IMP dehydrogenase/GMP reductase" evidence="2">
    <location>
        <begin position="9"/>
        <end position="347"/>
    </location>
</feature>
<dbReference type="GO" id="GO:0003938">
    <property type="term" value="F:IMP dehydrogenase activity"/>
    <property type="evidence" value="ECO:0007669"/>
    <property type="project" value="InterPro"/>
</dbReference>
<dbReference type="GO" id="GO:0006183">
    <property type="term" value="P:GTP biosynthetic process"/>
    <property type="evidence" value="ECO:0007669"/>
    <property type="project" value="TreeGrafter"/>
</dbReference>
<comment type="similarity">
    <text evidence="1">Belongs to the IMPDH/GMPR family.</text>
</comment>
<dbReference type="InterPro" id="IPR013785">
    <property type="entry name" value="Aldolase_TIM"/>
</dbReference>
<dbReference type="SUPFAM" id="SSF51412">
    <property type="entry name" value="Inosine monophosphate dehydrogenase (IMPDH)"/>
    <property type="match status" value="1"/>
</dbReference>
<evidence type="ECO:0000313" key="3">
    <source>
        <dbReference type="EMBL" id="PIP62533.1"/>
    </source>
</evidence>
<comment type="caution">
    <text evidence="3">The sequence shown here is derived from an EMBL/GenBank/DDBJ whole genome shotgun (WGS) entry which is preliminary data.</text>
</comment>
<dbReference type="PANTHER" id="PTHR11911">
    <property type="entry name" value="INOSINE-5-MONOPHOSPHATE DEHYDROGENASE RELATED"/>
    <property type="match status" value="1"/>
</dbReference>
<dbReference type="Gene3D" id="3.20.20.70">
    <property type="entry name" value="Aldolase class I"/>
    <property type="match status" value="2"/>
</dbReference>
<gene>
    <name evidence="3" type="ORF">COW98_03535</name>
</gene>